<keyword evidence="2" id="KW-1185">Reference proteome</keyword>
<proteinExistence type="predicted"/>
<name>A0A5K7X627_9BACT</name>
<accession>A0A5K7X627</accession>
<dbReference type="Proteomes" id="UP000326837">
    <property type="component" value="Chromosome"/>
</dbReference>
<evidence type="ECO:0000313" key="2">
    <source>
        <dbReference type="Proteomes" id="UP000326837"/>
    </source>
</evidence>
<organism evidence="1 2">
    <name type="scientific">Lacipirellula parvula</name>
    <dbReference type="NCBI Taxonomy" id="2650471"/>
    <lineage>
        <taxon>Bacteria</taxon>
        <taxon>Pseudomonadati</taxon>
        <taxon>Planctomycetota</taxon>
        <taxon>Planctomycetia</taxon>
        <taxon>Pirellulales</taxon>
        <taxon>Lacipirellulaceae</taxon>
        <taxon>Lacipirellula</taxon>
    </lineage>
</organism>
<dbReference type="AlphaFoldDB" id="A0A5K7X627"/>
<evidence type="ECO:0000313" key="1">
    <source>
        <dbReference type="EMBL" id="BBO31958.1"/>
    </source>
</evidence>
<sequence length="92" mass="10519">MRSANKNRLKAFDAKAPTEDWKRIAGRKMLHVVLYDDKFAEMARKPHIVGTPPEDAARYEAEATAYFVDLCRQHGEHRYADLILAESSKDAN</sequence>
<dbReference type="RefSeq" id="WP_152098015.1">
    <property type="nucleotide sequence ID" value="NZ_AP021861.1"/>
</dbReference>
<gene>
    <name evidence="1" type="ORF">PLANPX_1570</name>
</gene>
<dbReference type="EMBL" id="AP021861">
    <property type="protein sequence ID" value="BBO31958.1"/>
    <property type="molecule type" value="Genomic_DNA"/>
</dbReference>
<protein>
    <submittedName>
        <fullName evidence="1">Uncharacterized protein</fullName>
    </submittedName>
</protein>
<reference evidence="2" key="1">
    <citation type="submission" date="2019-10" db="EMBL/GenBank/DDBJ databases">
        <title>Lacipirellula parvula gen. nov., sp. nov., representing a lineage of planctomycetes widespread in freshwater anoxic habitats, and description of the family Lacipirellulaceae.</title>
        <authorList>
            <person name="Dedysh S.N."/>
            <person name="Kulichevskaya I.S."/>
            <person name="Beletsky A.V."/>
            <person name="Rakitin A.L."/>
            <person name="Mardanov A.V."/>
            <person name="Ivanova A.A."/>
            <person name="Saltykova V.X."/>
            <person name="Rijpstra W.I.C."/>
            <person name="Sinninghe Damste J.S."/>
            <person name="Ravin N.V."/>
        </authorList>
    </citation>
    <scope>NUCLEOTIDE SEQUENCE [LARGE SCALE GENOMIC DNA]</scope>
    <source>
        <strain evidence="2">PX69</strain>
    </source>
</reference>
<dbReference type="KEGG" id="lpav:PLANPX_1570"/>